<sequence length="79" mass="8878">MPRVLLAPSYGNPKSKKRYPSQGFANFSGSGGNPERDKMTESSVHAYSLVSGAFVREPAPDWRREYMLPVWRGVSRGQF</sequence>
<dbReference type="Proteomes" id="UP000199501">
    <property type="component" value="Unassembled WGS sequence"/>
</dbReference>
<organism evidence="2 3">
    <name type="scientific">Actinokineospora iranica</name>
    <dbReference type="NCBI Taxonomy" id="1271860"/>
    <lineage>
        <taxon>Bacteria</taxon>
        <taxon>Bacillati</taxon>
        <taxon>Actinomycetota</taxon>
        <taxon>Actinomycetes</taxon>
        <taxon>Pseudonocardiales</taxon>
        <taxon>Pseudonocardiaceae</taxon>
        <taxon>Actinokineospora</taxon>
    </lineage>
</organism>
<feature type="region of interest" description="Disordered" evidence="1">
    <location>
        <begin position="1"/>
        <end position="40"/>
    </location>
</feature>
<name>A0A1G6J460_9PSEU</name>
<dbReference type="STRING" id="1271860.SAMN05216174_101229"/>
<protein>
    <submittedName>
        <fullName evidence="2">Uncharacterized protein</fullName>
    </submittedName>
</protein>
<reference evidence="3" key="1">
    <citation type="submission" date="2016-10" db="EMBL/GenBank/DDBJ databases">
        <authorList>
            <person name="Varghese N."/>
            <person name="Submissions S."/>
        </authorList>
    </citation>
    <scope>NUCLEOTIDE SEQUENCE [LARGE SCALE GENOMIC DNA]</scope>
    <source>
        <strain evidence="3">IBRC-M 10403</strain>
    </source>
</reference>
<dbReference type="OrthoDB" id="3650427at2"/>
<keyword evidence="3" id="KW-1185">Reference proteome</keyword>
<dbReference type="AlphaFoldDB" id="A0A1G6J460"/>
<dbReference type="EMBL" id="FMZZ01000001">
    <property type="protein sequence ID" value="SDC13541.1"/>
    <property type="molecule type" value="Genomic_DNA"/>
</dbReference>
<proteinExistence type="predicted"/>
<accession>A0A1G6J460</accession>
<dbReference type="RefSeq" id="WP_139190453.1">
    <property type="nucleotide sequence ID" value="NZ_FMZZ01000001.1"/>
</dbReference>
<gene>
    <name evidence="2" type="ORF">SAMN05216174_101229</name>
</gene>
<evidence type="ECO:0000313" key="3">
    <source>
        <dbReference type="Proteomes" id="UP000199501"/>
    </source>
</evidence>
<evidence type="ECO:0000313" key="2">
    <source>
        <dbReference type="EMBL" id="SDC13541.1"/>
    </source>
</evidence>
<evidence type="ECO:0000256" key="1">
    <source>
        <dbReference type="SAM" id="MobiDB-lite"/>
    </source>
</evidence>